<evidence type="ECO:0000313" key="2">
    <source>
        <dbReference type="Proteomes" id="UP000297280"/>
    </source>
</evidence>
<accession>A0A4Z1KEX0</accession>
<protein>
    <submittedName>
        <fullName evidence="1">Uncharacterized protein</fullName>
    </submittedName>
</protein>
<comment type="caution">
    <text evidence="1">The sequence shown here is derived from an EMBL/GenBank/DDBJ whole genome shotgun (WGS) entry which is preliminary data.</text>
</comment>
<keyword evidence="2" id="KW-1185">Reference proteome</keyword>
<organism evidence="1 2">
    <name type="scientific">Botrytis porri</name>
    <dbReference type="NCBI Taxonomy" id="87229"/>
    <lineage>
        <taxon>Eukaryota</taxon>
        <taxon>Fungi</taxon>
        <taxon>Dikarya</taxon>
        <taxon>Ascomycota</taxon>
        <taxon>Pezizomycotina</taxon>
        <taxon>Leotiomycetes</taxon>
        <taxon>Helotiales</taxon>
        <taxon>Sclerotiniaceae</taxon>
        <taxon>Botrytis</taxon>
    </lineage>
</organism>
<dbReference type="EMBL" id="PQXO01000539">
    <property type="protein sequence ID" value="TGO84170.1"/>
    <property type="molecule type" value="Genomic_DNA"/>
</dbReference>
<dbReference type="AlphaFoldDB" id="A0A4Z1KEX0"/>
<name>A0A4Z1KEX0_9HELO</name>
<evidence type="ECO:0000313" key="1">
    <source>
        <dbReference type="EMBL" id="TGO84170.1"/>
    </source>
</evidence>
<gene>
    <name evidence="1" type="ORF">BPOR_0540g00030</name>
</gene>
<sequence length="74" mass="8103">MSDPTLGKHSIINQLIARCPTDADNVDKKAQELQCVLQTSDKTQTSIYDKGQTTIVKTISLYLTSTSQDQGMKG</sequence>
<proteinExistence type="predicted"/>
<dbReference type="Proteomes" id="UP000297280">
    <property type="component" value="Unassembled WGS sequence"/>
</dbReference>
<reference evidence="1 2" key="1">
    <citation type="submission" date="2017-12" db="EMBL/GenBank/DDBJ databases">
        <title>Comparative genomics of Botrytis spp.</title>
        <authorList>
            <person name="Valero-Jimenez C.A."/>
            <person name="Tapia P."/>
            <person name="Veloso J."/>
            <person name="Silva-Moreno E."/>
            <person name="Staats M."/>
            <person name="Valdes J.H."/>
            <person name="Van Kan J.A.L."/>
        </authorList>
    </citation>
    <scope>NUCLEOTIDE SEQUENCE [LARGE SCALE GENOMIC DNA]</scope>
    <source>
        <strain evidence="1 2">MUCL3349</strain>
    </source>
</reference>